<evidence type="ECO:0000256" key="4">
    <source>
        <dbReference type="ARBA" id="ARBA00022448"/>
    </source>
</evidence>
<dbReference type="Pfam" id="PF00528">
    <property type="entry name" value="BPD_transp_1"/>
    <property type="match status" value="1"/>
</dbReference>
<dbReference type="Proteomes" id="UP001156641">
    <property type="component" value="Unassembled WGS sequence"/>
</dbReference>
<keyword evidence="5" id="KW-1003">Cell membrane</keyword>
<dbReference type="PANTHER" id="PTHR30614:SF20">
    <property type="entry name" value="GLUTAMINE TRANSPORT SYSTEM PERMEASE PROTEIN GLNP"/>
    <property type="match status" value="1"/>
</dbReference>
<dbReference type="EMBL" id="BSOS01000025">
    <property type="protein sequence ID" value="GLR66527.1"/>
    <property type="molecule type" value="Genomic_DNA"/>
</dbReference>
<evidence type="ECO:0000256" key="3">
    <source>
        <dbReference type="ARBA" id="ARBA00010072"/>
    </source>
</evidence>
<dbReference type="InterPro" id="IPR010065">
    <property type="entry name" value="AA_ABC_transptr_permease_3TM"/>
</dbReference>
<evidence type="ECO:0000256" key="7">
    <source>
        <dbReference type="ARBA" id="ARBA00022970"/>
    </source>
</evidence>
<dbReference type="Gene3D" id="1.10.3720.10">
    <property type="entry name" value="MetI-like"/>
    <property type="match status" value="1"/>
</dbReference>
<evidence type="ECO:0000256" key="9">
    <source>
        <dbReference type="ARBA" id="ARBA00023136"/>
    </source>
</evidence>
<name>A0ABQ6A4C9_9PROT</name>
<comment type="subcellular location">
    <subcellularLocation>
        <location evidence="2">Cell inner membrane</location>
        <topology evidence="2">Multi-pass membrane protein</topology>
    </subcellularLocation>
    <subcellularLocation>
        <location evidence="10">Cell membrane</location>
        <topology evidence="10">Multi-pass membrane protein</topology>
    </subcellularLocation>
</comment>
<feature type="domain" description="ABC transmembrane type-1" evidence="11">
    <location>
        <begin position="19"/>
        <end position="208"/>
    </location>
</feature>
<evidence type="ECO:0000259" key="11">
    <source>
        <dbReference type="PROSITE" id="PS50928"/>
    </source>
</evidence>
<feature type="transmembrane region" description="Helical" evidence="10">
    <location>
        <begin position="55"/>
        <end position="78"/>
    </location>
</feature>
<reference evidence="13" key="1">
    <citation type="journal article" date="2019" name="Int. J. Syst. Evol. Microbiol.">
        <title>The Global Catalogue of Microorganisms (GCM) 10K type strain sequencing project: providing services to taxonomists for standard genome sequencing and annotation.</title>
        <authorList>
            <consortium name="The Broad Institute Genomics Platform"/>
            <consortium name="The Broad Institute Genome Sequencing Center for Infectious Disease"/>
            <person name="Wu L."/>
            <person name="Ma J."/>
        </authorList>
    </citation>
    <scope>NUCLEOTIDE SEQUENCE [LARGE SCALE GENOMIC DNA]</scope>
    <source>
        <strain evidence="13">NBRC 112502</strain>
    </source>
</reference>
<keyword evidence="9 10" id="KW-0472">Membrane</keyword>
<dbReference type="PANTHER" id="PTHR30614">
    <property type="entry name" value="MEMBRANE COMPONENT OF AMINO ACID ABC TRANSPORTER"/>
    <property type="match status" value="1"/>
</dbReference>
<organism evidence="12 13">
    <name type="scientific">Acidocella aquatica</name>
    <dbReference type="NCBI Taxonomy" id="1922313"/>
    <lineage>
        <taxon>Bacteria</taxon>
        <taxon>Pseudomonadati</taxon>
        <taxon>Pseudomonadota</taxon>
        <taxon>Alphaproteobacteria</taxon>
        <taxon>Acetobacterales</taxon>
        <taxon>Acidocellaceae</taxon>
        <taxon>Acidocella</taxon>
    </lineage>
</organism>
<dbReference type="SUPFAM" id="SSF161098">
    <property type="entry name" value="MetI-like"/>
    <property type="match status" value="1"/>
</dbReference>
<comment type="caution">
    <text evidence="12">The sequence shown here is derived from an EMBL/GenBank/DDBJ whole genome shotgun (WGS) entry which is preliminary data.</text>
</comment>
<dbReference type="NCBIfam" id="TIGR01726">
    <property type="entry name" value="HEQRo_perm_3TM"/>
    <property type="match status" value="1"/>
</dbReference>
<dbReference type="CDD" id="cd06261">
    <property type="entry name" value="TM_PBP2"/>
    <property type="match status" value="1"/>
</dbReference>
<keyword evidence="6 10" id="KW-0812">Transmembrane</keyword>
<keyword evidence="8 10" id="KW-1133">Transmembrane helix</keyword>
<accession>A0ABQ6A4C9</accession>
<feature type="transmembrane region" description="Helical" evidence="10">
    <location>
        <begin position="21"/>
        <end position="43"/>
    </location>
</feature>
<keyword evidence="4 10" id="KW-0813">Transport</keyword>
<dbReference type="PROSITE" id="PS50928">
    <property type="entry name" value="ABC_TM1"/>
    <property type="match status" value="1"/>
</dbReference>
<comment type="function">
    <text evidence="1">Part of the binding-protein-dependent transport system for glutamine; probably responsible for the translocation of the substrate across the membrane.</text>
</comment>
<proteinExistence type="inferred from homology"/>
<evidence type="ECO:0000313" key="12">
    <source>
        <dbReference type="EMBL" id="GLR66527.1"/>
    </source>
</evidence>
<evidence type="ECO:0000256" key="8">
    <source>
        <dbReference type="ARBA" id="ARBA00022989"/>
    </source>
</evidence>
<evidence type="ECO:0000313" key="13">
    <source>
        <dbReference type="Proteomes" id="UP001156641"/>
    </source>
</evidence>
<dbReference type="InterPro" id="IPR043429">
    <property type="entry name" value="ArtM/GltK/GlnP/TcyL/YhdX-like"/>
</dbReference>
<evidence type="ECO:0000256" key="6">
    <source>
        <dbReference type="ARBA" id="ARBA00022692"/>
    </source>
</evidence>
<evidence type="ECO:0000256" key="10">
    <source>
        <dbReference type="RuleBase" id="RU363032"/>
    </source>
</evidence>
<evidence type="ECO:0000256" key="2">
    <source>
        <dbReference type="ARBA" id="ARBA00004429"/>
    </source>
</evidence>
<comment type="similarity">
    <text evidence="3">Belongs to the binding-protein-dependent transport system permease family. HisMQ subfamily.</text>
</comment>
<keyword evidence="7" id="KW-0029">Amino-acid transport</keyword>
<dbReference type="RefSeq" id="WP_284257224.1">
    <property type="nucleotide sequence ID" value="NZ_BSOS01000025.1"/>
</dbReference>
<evidence type="ECO:0000256" key="5">
    <source>
        <dbReference type="ARBA" id="ARBA00022475"/>
    </source>
</evidence>
<feature type="transmembrane region" description="Helical" evidence="10">
    <location>
        <begin position="84"/>
        <end position="104"/>
    </location>
</feature>
<dbReference type="InterPro" id="IPR000515">
    <property type="entry name" value="MetI-like"/>
</dbReference>
<dbReference type="NCBIfam" id="NF007028">
    <property type="entry name" value="PRK09494.1"/>
    <property type="match status" value="1"/>
</dbReference>
<dbReference type="InterPro" id="IPR035906">
    <property type="entry name" value="MetI-like_sf"/>
</dbReference>
<keyword evidence="13" id="KW-1185">Reference proteome</keyword>
<feature type="transmembrane region" description="Helical" evidence="10">
    <location>
        <begin position="124"/>
        <end position="143"/>
    </location>
</feature>
<evidence type="ECO:0000256" key="1">
    <source>
        <dbReference type="ARBA" id="ARBA00003159"/>
    </source>
</evidence>
<gene>
    <name evidence="12" type="primary">glnP</name>
    <name evidence="12" type="ORF">GCM10010909_12070</name>
</gene>
<feature type="transmembrane region" description="Helical" evidence="10">
    <location>
        <begin position="189"/>
        <end position="211"/>
    </location>
</feature>
<protein>
    <submittedName>
        <fullName evidence="12">Glutamine ABC transporter permease GlnP</fullName>
    </submittedName>
</protein>
<sequence>MSFDWSAVIAAFPQLLQGAELTVFIAGIGLIAGISVGVLLGMVRAFGPAPVNAAALVYVAFIRGTPLIVQIMFIYFALPILMHIRIQAVPAGIIAIAVNSSAYVAEIVRGSLLSISKGLTEAGLAMGLPFWKVLVFITGPLAFRRLIPPLGNQCITSLKDTSLLLVIGVSELTFTGQEIIADNFRAVEIWSAVAVIYFVMLSAVGLFWQYVERRMPIL</sequence>